<dbReference type="PROSITE" id="PS50404">
    <property type="entry name" value="GST_NTER"/>
    <property type="match status" value="1"/>
</dbReference>
<dbReference type="Gene3D" id="1.20.1050.10">
    <property type="match status" value="1"/>
</dbReference>
<protein>
    <submittedName>
        <fullName evidence="2">Glutathione S-transferase</fullName>
        <ecNumber evidence="2">2.5.1.18</ecNumber>
    </submittedName>
</protein>
<dbReference type="RefSeq" id="WP_018304094.1">
    <property type="nucleotide sequence ID" value="NZ_KB902312.1"/>
</dbReference>
<dbReference type="Pfam" id="PF13409">
    <property type="entry name" value="GST_N_2"/>
    <property type="match status" value="1"/>
</dbReference>
<reference evidence="2 3" key="1">
    <citation type="submission" date="2013-01" db="EMBL/GenBank/DDBJ databases">
        <authorList>
            <person name="Fiebig A."/>
            <person name="Goeker M."/>
            <person name="Klenk H.-P.P."/>
        </authorList>
    </citation>
    <scope>NUCLEOTIDE SEQUENCE [LARGE SCALE GENOMIC DNA]</scope>
    <source>
        <strain evidence="2 3">DSM 24838</strain>
    </source>
</reference>
<keyword evidence="2" id="KW-0808">Transferase</keyword>
<sequence length="203" mass="22475">MLTFYHAPRSRSTRIRNLMIELGIVDEVTTRLVQIRRNDGSGGADPANPHLDGKVPLLDHDGVQIWESTAIMLYLTDLFPEAGLGVPQGDRLRGRYLSWLAWYGDVLEPVLVHAMTGLSHPALDATFRGKAEALARLEWGLSDGPWLMGDRYTAADIVCASAFTWGPDMMPDSPVLRGWIERCTARPGYVRAAQMDEADVARA</sequence>
<evidence type="ECO:0000313" key="2">
    <source>
        <dbReference type="EMBL" id="KIQ70349.1"/>
    </source>
</evidence>
<dbReference type="SFLD" id="SFLDS00019">
    <property type="entry name" value="Glutathione_Transferase_(cytos"/>
    <property type="match status" value="1"/>
</dbReference>
<keyword evidence="3" id="KW-1185">Reference proteome</keyword>
<comment type="caution">
    <text evidence="2">The sequence shown here is derived from an EMBL/GenBank/DDBJ whole genome shotgun (WGS) entry which is preliminary data.</text>
</comment>
<evidence type="ECO:0000259" key="1">
    <source>
        <dbReference type="PROSITE" id="PS50404"/>
    </source>
</evidence>
<dbReference type="Proteomes" id="UP000035100">
    <property type="component" value="Unassembled WGS sequence"/>
</dbReference>
<dbReference type="InterPro" id="IPR004046">
    <property type="entry name" value="GST_C"/>
</dbReference>
<dbReference type="EMBL" id="AONG01000005">
    <property type="protein sequence ID" value="KIQ70349.1"/>
    <property type="molecule type" value="Genomic_DNA"/>
</dbReference>
<evidence type="ECO:0000313" key="3">
    <source>
        <dbReference type="Proteomes" id="UP000035100"/>
    </source>
</evidence>
<name>A0A0D0Q7D6_9RHOB</name>
<dbReference type="OrthoDB" id="5740960at2"/>
<gene>
    <name evidence="2" type="ORF">Wenmar_00725</name>
</gene>
<dbReference type="PATRIC" id="fig|1123501.6.peg.791"/>
<dbReference type="CDD" id="cd03207">
    <property type="entry name" value="GST_C_8"/>
    <property type="match status" value="1"/>
</dbReference>
<dbReference type="eggNOG" id="COG0625">
    <property type="taxonomic scope" value="Bacteria"/>
</dbReference>
<dbReference type="InterPro" id="IPR004045">
    <property type="entry name" value="Glutathione_S-Trfase_N"/>
</dbReference>
<dbReference type="InterPro" id="IPR040079">
    <property type="entry name" value="Glutathione_S-Trfase"/>
</dbReference>
<accession>A0A0D0Q7D6</accession>
<dbReference type="PANTHER" id="PTHR44051:SF8">
    <property type="entry name" value="GLUTATHIONE S-TRANSFERASE GSTA"/>
    <property type="match status" value="1"/>
</dbReference>
<dbReference type="SUPFAM" id="SSF52833">
    <property type="entry name" value="Thioredoxin-like"/>
    <property type="match status" value="1"/>
</dbReference>
<dbReference type="InterPro" id="IPR036282">
    <property type="entry name" value="Glutathione-S-Trfase_C_sf"/>
</dbReference>
<dbReference type="AlphaFoldDB" id="A0A0D0Q7D6"/>
<dbReference type="CDD" id="cd03046">
    <property type="entry name" value="GST_N_GTT1_like"/>
    <property type="match status" value="1"/>
</dbReference>
<dbReference type="SUPFAM" id="SSF47616">
    <property type="entry name" value="GST C-terminal domain-like"/>
    <property type="match status" value="1"/>
</dbReference>
<dbReference type="Gene3D" id="3.40.30.10">
    <property type="entry name" value="Glutaredoxin"/>
    <property type="match status" value="1"/>
</dbReference>
<dbReference type="EC" id="2.5.1.18" evidence="2"/>
<dbReference type="Pfam" id="PF00043">
    <property type="entry name" value="GST_C"/>
    <property type="match status" value="1"/>
</dbReference>
<dbReference type="STRING" id="1123501.Wenmar_00725"/>
<proteinExistence type="predicted"/>
<feature type="domain" description="GST N-terminal" evidence="1">
    <location>
        <begin position="1"/>
        <end position="83"/>
    </location>
</feature>
<dbReference type="GO" id="GO:0004364">
    <property type="term" value="F:glutathione transferase activity"/>
    <property type="evidence" value="ECO:0007669"/>
    <property type="project" value="UniProtKB-EC"/>
</dbReference>
<dbReference type="InterPro" id="IPR036249">
    <property type="entry name" value="Thioredoxin-like_sf"/>
</dbReference>
<dbReference type="PANTHER" id="PTHR44051">
    <property type="entry name" value="GLUTATHIONE S-TRANSFERASE-RELATED"/>
    <property type="match status" value="1"/>
</dbReference>
<organism evidence="2 3">
    <name type="scientific">Wenxinia marina DSM 24838</name>
    <dbReference type="NCBI Taxonomy" id="1123501"/>
    <lineage>
        <taxon>Bacteria</taxon>
        <taxon>Pseudomonadati</taxon>
        <taxon>Pseudomonadota</taxon>
        <taxon>Alphaproteobacteria</taxon>
        <taxon>Rhodobacterales</taxon>
        <taxon>Roseobacteraceae</taxon>
        <taxon>Wenxinia</taxon>
    </lineage>
</organism>